<dbReference type="GeneID" id="89943154"/>
<evidence type="ECO:0000256" key="10">
    <source>
        <dbReference type="SAM" id="MobiDB-lite"/>
    </source>
</evidence>
<feature type="binding site" evidence="9">
    <location>
        <position position="261"/>
    </location>
    <ligand>
        <name>ATP</name>
        <dbReference type="ChEBI" id="CHEBI:30616"/>
    </ligand>
</feature>
<reference evidence="12" key="2">
    <citation type="submission" date="2023-05" db="EMBL/GenBank/DDBJ databases">
        <authorList>
            <consortium name="Lawrence Berkeley National Laboratory"/>
            <person name="Steindorff A."/>
            <person name="Hensen N."/>
            <person name="Bonometti L."/>
            <person name="Westerberg I."/>
            <person name="Brannstrom I.O."/>
            <person name="Guillou S."/>
            <person name="Cros-Aarteil S."/>
            <person name="Calhoun S."/>
            <person name="Haridas S."/>
            <person name="Kuo A."/>
            <person name="Mondo S."/>
            <person name="Pangilinan J."/>
            <person name="Riley R."/>
            <person name="Labutti K."/>
            <person name="Andreopoulos B."/>
            <person name="Lipzen A."/>
            <person name="Chen C."/>
            <person name="Yanf M."/>
            <person name="Daum C."/>
            <person name="Ng V."/>
            <person name="Clum A."/>
            <person name="Ohm R."/>
            <person name="Martin F."/>
            <person name="Silar P."/>
            <person name="Natvig D."/>
            <person name="Lalanne C."/>
            <person name="Gautier V."/>
            <person name="Ament-Velasquez S.L."/>
            <person name="Kruys A."/>
            <person name="Hutchinson M.I."/>
            <person name="Powell A.J."/>
            <person name="Barry K."/>
            <person name="Miller A.N."/>
            <person name="Grigoriev I.V."/>
            <person name="Debuchy R."/>
            <person name="Gladieux P."/>
            <person name="Thoren M.H."/>
            <person name="Johannesson H."/>
        </authorList>
    </citation>
    <scope>NUCLEOTIDE SEQUENCE</scope>
    <source>
        <strain evidence="12">CBS 508.74</strain>
    </source>
</reference>
<dbReference type="InterPro" id="IPR050236">
    <property type="entry name" value="Ser_Thr_kinase_AGC"/>
</dbReference>
<comment type="catalytic activity">
    <reaction evidence="8">
        <text>L-seryl-[protein] + ATP = O-phospho-L-seryl-[protein] + ADP + H(+)</text>
        <dbReference type="Rhea" id="RHEA:17989"/>
        <dbReference type="Rhea" id="RHEA-COMP:9863"/>
        <dbReference type="Rhea" id="RHEA-COMP:11604"/>
        <dbReference type="ChEBI" id="CHEBI:15378"/>
        <dbReference type="ChEBI" id="CHEBI:29999"/>
        <dbReference type="ChEBI" id="CHEBI:30616"/>
        <dbReference type="ChEBI" id="CHEBI:83421"/>
        <dbReference type="ChEBI" id="CHEBI:456216"/>
        <dbReference type="EC" id="2.7.11.1"/>
    </reaction>
</comment>
<keyword evidence="3" id="KW-0808">Transferase</keyword>
<evidence type="ECO:0000256" key="2">
    <source>
        <dbReference type="ARBA" id="ARBA00022527"/>
    </source>
</evidence>
<dbReference type="Gene3D" id="1.10.510.10">
    <property type="entry name" value="Transferase(Phosphotransferase) domain 1"/>
    <property type="match status" value="1"/>
</dbReference>
<dbReference type="Pfam" id="PF00069">
    <property type="entry name" value="Pkinase"/>
    <property type="match status" value="1"/>
</dbReference>
<evidence type="ECO:0000256" key="8">
    <source>
        <dbReference type="ARBA" id="ARBA00048679"/>
    </source>
</evidence>
<proteinExistence type="predicted"/>
<evidence type="ECO:0000256" key="1">
    <source>
        <dbReference type="ARBA" id="ARBA00012513"/>
    </source>
</evidence>
<evidence type="ECO:0000256" key="7">
    <source>
        <dbReference type="ARBA" id="ARBA00047899"/>
    </source>
</evidence>
<evidence type="ECO:0000256" key="6">
    <source>
        <dbReference type="ARBA" id="ARBA00022840"/>
    </source>
</evidence>
<dbReference type="InterPro" id="IPR017441">
    <property type="entry name" value="Protein_kinase_ATP_BS"/>
</dbReference>
<gene>
    <name evidence="12" type="ORF">N656DRAFT_842280</name>
</gene>
<dbReference type="GO" id="GO:0004674">
    <property type="term" value="F:protein serine/threonine kinase activity"/>
    <property type="evidence" value="ECO:0007669"/>
    <property type="project" value="UniProtKB-KW"/>
</dbReference>
<dbReference type="Gene3D" id="3.30.200.20">
    <property type="entry name" value="Phosphorylase Kinase, domain 1"/>
    <property type="match status" value="1"/>
</dbReference>
<dbReference type="RefSeq" id="XP_064674465.1">
    <property type="nucleotide sequence ID" value="XM_064819028.1"/>
</dbReference>
<keyword evidence="13" id="KW-1185">Reference proteome</keyword>
<dbReference type="InterPro" id="IPR000719">
    <property type="entry name" value="Prot_kinase_dom"/>
</dbReference>
<feature type="compositionally biased region" description="Low complexity" evidence="10">
    <location>
        <begin position="34"/>
        <end position="48"/>
    </location>
</feature>
<feature type="domain" description="Protein kinase" evidence="11">
    <location>
        <begin position="228"/>
        <end position="432"/>
    </location>
</feature>
<keyword evidence="4 9" id="KW-0547">Nucleotide-binding</keyword>
<dbReference type="GO" id="GO:0035556">
    <property type="term" value="P:intracellular signal transduction"/>
    <property type="evidence" value="ECO:0007669"/>
    <property type="project" value="TreeGrafter"/>
</dbReference>
<dbReference type="EMBL" id="MU853333">
    <property type="protein sequence ID" value="KAK4116895.1"/>
    <property type="molecule type" value="Genomic_DNA"/>
</dbReference>
<dbReference type="InterPro" id="IPR011009">
    <property type="entry name" value="Kinase-like_dom_sf"/>
</dbReference>
<dbReference type="PANTHER" id="PTHR24356">
    <property type="entry name" value="SERINE/THREONINE-PROTEIN KINASE"/>
    <property type="match status" value="1"/>
</dbReference>
<dbReference type="PROSITE" id="PS50011">
    <property type="entry name" value="PROTEIN_KINASE_DOM"/>
    <property type="match status" value="1"/>
</dbReference>
<feature type="compositionally biased region" description="Polar residues" evidence="10">
    <location>
        <begin position="18"/>
        <end position="33"/>
    </location>
</feature>
<organism evidence="12 13">
    <name type="scientific">Canariomyces notabilis</name>
    <dbReference type="NCBI Taxonomy" id="2074819"/>
    <lineage>
        <taxon>Eukaryota</taxon>
        <taxon>Fungi</taxon>
        <taxon>Dikarya</taxon>
        <taxon>Ascomycota</taxon>
        <taxon>Pezizomycotina</taxon>
        <taxon>Sordariomycetes</taxon>
        <taxon>Sordariomycetidae</taxon>
        <taxon>Sordariales</taxon>
        <taxon>Chaetomiaceae</taxon>
        <taxon>Canariomyces</taxon>
    </lineage>
</organism>
<keyword evidence="6 9" id="KW-0067">ATP-binding</keyword>
<evidence type="ECO:0000256" key="5">
    <source>
        <dbReference type="ARBA" id="ARBA00022777"/>
    </source>
</evidence>
<keyword evidence="2" id="KW-0723">Serine/threonine-protein kinase</keyword>
<comment type="catalytic activity">
    <reaction evidence="7">
        <text>L-threonyl-[protein] + ATP = O-phospho-L-threonyl-[protein] + ADP + H(+)</text>
        <dbReference type="Rhea" id="RHEA:46608"/>
        <dbReference type="Rhea" id="RHEA-COMP:11060"/>
        <dbReference type="Rhea" id="RHEA-COMP:11605"/>
        <dbReference type="ChEBI" id="CHEBI:15378"/>
        <dbReference type="ChEBI" id="CHEBI:30013"/>
        <dbReference type="ChEBI" id="CHEBI:30616"/>
        <dbReference type="ChEBI" id="CHEBI:61977"/>
        <dbReference type="ChEBI" id="CHEBI:456216"/>
        <dbReference type="EC" id="2.7.11.1"/>
    </reaction>
</comment>
<comment type="caution">
    <text evidence="12">The sequence shown here is derived from an EMBL/GenBank/DDBJ whole genome shotgun (WGS) entry which is preliminary data.</text>
</comment>
<protein>
    <recommendedName>
        <fullName evidence="1">non-specific serine/threonine protein kinase</fullName>
        <ecNumber evidence="1">2.7.11.1</ecNumber>
    </recommendedName>
</protein>
<evidence type="ECO:0000313" key="13">
    <source>
        <dbReference type="Proteomes" id="UP001302812"/>
    </source>
</evidence>
<keyword evidence="5 12" id="KW-0418">Kinase</keyword>
<name>A0AAN6TLZ9_9PEZI</name>
<evidence type="ECO:0000256" key="3">
    <source>
        <dbReference type="ARBA" id="ARBA00022679"/>
    </source>
</evidence>
<dbReference type="PROSITE" id="PS00107">
    <property type="entry name" value="PROTEIN_KINASE_ATP"/>
    <property type="match status" value="1"/>
</dbReference>
<evidence type="ECO:0000313" key="12">
    <source>
        <dbReference type="EMBL" id="KAK4116895.1"/>
    </source>
</evidence>
<reference evidence="12" key="1">
    <citation type="journal article" date="2023" name="Mol. Phylogenet. Evol.">
        <title>Genome-scale phylogeny and comparative genomics of the fungal order Sordariales.</title>
        <authorList>
            <person name="Hensen N."/>
            <person name="Bonometti L."/>
            <person name="Westerberg I."/>
            <person name="Brannstrom I.O."/>
            <person name="Guillou S."/>
            <person name="Cros-Aarteil S."/>
            <person name="Calhoun S."/>
            <person name="Haridas S."/>
            <person name="Kuo A."/>
            <person name="Mondo S."/>
            <person name="Pangilinan J."/>
            <person name="Riley R."/>
            <person name="LaButti K."/>
            <person name="Andreopoulos B."/>
            <person name="Lipzen A."/>
            <person name="Chen C."/>
            <person name="Yan M."/>
            <person name="Daum C."/>
            <person name="Ng V."/>
            <person name="Clum A."/>
            <person name="Steindorff A."/>
            <person name="Ohm R.A."/>
            <person name="Martin F."/>
            <person name="Silar P."/>
            <person name="Natvig D.O."/>
            <person name="Lalanne C."/>
            <person name="Gautier V."/>
            <person name="Ament-Velasquez S.L."/>
            <person name="Kruys A."/>
            <person name="Hutchinson M.I."/>
            <person name="Powell A.J."/>
            <person name="Barry K."/>
            <person name="Miller A.N."/>
            <person name="Grigoriev I.V."/>
            <person name="Debuchy R."/>
            <person name="Gladieux P."/>
            <person name="Hiltunen Thoren M."/>
            <person name="Johannesson H."/>
        </authorList>
    </citation>
    <scope>NUCLEOTIDE SEQUENCE</scope>
    <source>
        <strain evidence="12">CBS 508.74</strain>
    </source>
</reference>
<accession>A0AAN6TLZ9</accession>
<evidence type="ECO:0000256" key="4">
    <source>
        <dbReference type="ARBA" id="ARBA00022741"/>
    </source>
</evidence>
<evidence type="ECO:0000256" key="9">
    <source>
        <dbReference type="PROSITE-ProRule" id="PRU10141"/>
    </source>
</evidence>
<dbReference type="SMART" id="SM00220">
    <property type="entry name" value="S_TKc"/>
    <property type="match status" value="1"/>
</dbReference>
<dbReference type="Proteomes" id="UP001302812">
    <property type="component" value="Unassembled WGS sequence"/>
</dbReference>
<evidence type="ECO:0000259" key="11">
    <source>
        <dbReference type="PROSITE" id="PS50011"/>
    </source>
</evidence>
<dbReference type="SUPFAM" id="SSF56112">
    <property type="entry name" value="Protein kinase-like (PK-like)"/>
    <property type="match status" value="1"/>
</dbReference>
<feature type="region of interest" description="Disordered" evidence="10">
    <location>
        <begin position="1"/>
        <end position="111"/>
    </location>
</feature>
<dbReference type="EC" id="2.7.11.1" evidence="1"/>
<sequence>MEPTVILRAQPKSRHSLKQTFQAAETQLDASDMTSSNTVSSKTSTHKGSSGREIKDSTGKITQNSVLEGKDRATCPREPGCRIRGGQQDSMTSKRRGQKANSRNISHGSPGGTLATIEEAAFAQPCPSIATVERVAATKIYLETHFEQLLAAGPSPRQIRQQLFEIQLFNRSRAGGVTLSTAEIQAERSLLHRLESEHLRELRVIKTKSWRALRATHSADKPCLADEYETIKILGKGSFGVVKLVRDRARRQVYAMKVIKKSNTLRTSQEGHLRAERDFLVASEGSKWIVPLVASFQDLSNLYLVMEYMPGGDFLALLVRENTLHETIARFYIAEIIMCVEAIHSLKWIHRDIKPDNFLISASGHLKISDFGLAFDGHWSHDMAYYNSHRYSLLYKLGINIEGDERDQAERLDTLAATQLPSGIMTGIEKHG</sequence>
<dbReference type="AlphaFoldDB" id="A0AAN6TLZ9"/>
<dbReference type="GO" id="GO:0005524">
    <property type="term" value="F:ATP binding"/>
    <property type="evidence" value="ECO:0007669"/>
    <property type="project" value="UniProtKB-UniRule"/>
</dbReference>
<feature type="compositionally biased region" description="Basic and acidic residues" evidence="10">
    <location>
        <begin position="68"/>
        <end position="81"/>
    </location>
</feature>
<dbReference type="PANTHER" id="PTHR24356:SF400">
    <property type="entry name" value="SERINE_THREONINE-PROTEIN KINASE CBK1"/>
    <property type="match status" value="1"/>
</dbReference>